<accession>A0ACB7GNC5</accession>
<name>A0ACB7GNC5_MANES</name>
<comment type="caution">
    <text evidence="1">The sequence shown here is derived from an EMBL/GenBank/DDBJ whole genome shotgun (WGS) entry which is preliminary data.</text>
</comment>
<reference evidence="2" key="1">
    <citation type="journal article" date="2016" name="Nat. Biotechnol.">
        <title>Sequencing wild and cultivated cassava and related species reveals extensive interspecific hybridization and genetic diversity.</title>
        <authorList>
            <person name="Bredeson J.V."/>
            <person name="Lyons J.B."/>
            <person name="Prochnik S.E."/>
            <person name="Wu G.A."/>
            <person name="Ha C.M."/>
            <person name="Edsinger-Gonzales E."/>
            <person name="Grimwood J."/>
            <person name="Schmutz J."/>
            <person name="Rabbi I.Y."/>
            <person name="Egesi C."/>
            <person name="Nauluvula P."/>
            <person name="Lebot V."/>
            <person name="Ndunguru J."/>
            <person name="Mkamilo G."/>
            <person name="Bart R.S."/>
            <person name="Setter T.L."/>
            <person name="Gleadow R.M."/>
            <person name="Kulakow P."/>
            <person name="Ferguson M.E."/>
            <person name="Rounsley S."/>
            <person name="Rokhsar D.S."/>
        </authorList>
    </citation>
    <scope>NUCLEOTIDE SEQUENCE [LARGE SCALE GENOMIC DNA]</scope>
    <source>
        <strain evidence="2">cv. AM560-2</strain>
    </source>
</reference>
<dbReference type="EMBL" id="CM004399">
    <property type="protein sequence ID" value="KAG8641183.1"/>
    <property type="molecule type" value="Genomic_DNA"/>
</dbReference>
<keyword evidence="2" id="KW-1185">Reference proteome</keyword>
<gene>
    <name evidence="1" type="ORF">MANES_13G117200v8</name>
</gene>
<protein>
    <submittedName>
        <fullName evidence="1">Uncharacterized protein</fullName>
    </submittedName>
</protein>
<proteinExistence type="predicted"/>
<evidence type="ECO:0000313" key="1">
    <source>
        <dbReference type="EMBL" id="KAG8641183.1"/>
    </source>
</evidence>
<dbReference type="Proteomes" id="UP000091857">
    <property type="component" value="Chromosome 13"/>
</dbReference>
<evidence type="ECO:0000313" key="2">
    <source>
        <dbReference type="Proteomes" id="UP000091857"/>
    </source>
</evidence>
<sequence>MQEIIMEDSVPYFFLSLLFFLVLKIFRSRIRYRNLPPSPPVLPVIGHLSLVMRKPPMHRILYGLSQKYGPIISLRFGRRLVVVVSSSSAVEECFTKNDIILANRPQFLVGKYMAYNNTTMAQSSYGDHWRSLRRIGAIEIFSNNRLNMFLSIRKDEINRLITKLLHRSLQDFAKVELTSMFKELTFNIMVRMIAGKRYYGEDVTDEEEARQFREIMDEISYLGGATNLGDFLPIWNWIDGGRFENKLKRIAKRTDALLQRLVDEHRSKKENLESMNTMIDHLLSSQESEPDYYTDEIIKGLILNLLFAGIDASSVTLEWAISSLLNNPSKLRKICDEIDDHVGQESFMDELHLSKLPCLQNVISETLRLYPAAPLLVPHLSSEDCNIGGYNVPRDTILLVNAWAIHRDHTLWDDSSSFKPERFDNEKGASFKLIPFGIGRRSCPGAELALRLLGLALGSLIQCFEWKRISDKEIDMTEEKGLTMHKAEPLEALCKARPIMISQLVSYR</sequence>
<organism evidence="1 2">
    <name type="scientific">Manihot esculenta</name>
    <name type="common">Cassava</name>
    <name type="synonym">Jatropha manihot</name>
    <dbReference type="NCBI Taxonomy" id="3983"/>
    <lineage>
        <taxon>Eukaryota</taxon>
        <taxon>Viridiplantae</taxon>
        <taxon>Streptophyta</taxon>
        <taxon>Embryophyta</taxon>
        <taxon>Tracheophyta</taxon>
        <taxon>Spermatophyta</taxon>
        <taxon>Magnoliopsida</taxon>
        <taxon>eudicotyledons</taxon>
        <taxon>Gunneridae</taxon>
        <taxon>Pentapetalae</taxon>
        <taxon>rosids</taxon>
        <taxon>fabids</taxon>
        <taxon>Malpighiales</taxon>
        <taxon>Euphorbiaceae</taxon>
        <taxon>Crotonoideae</taxon>
        <taxon>Manihoteae</taxon>
        <taxon>Manihot</taxon>
    </lineage>
</organism>